<dbReference type="SUPFAM" id="SSF52833">
    <property type="entry name" value="Thioredoxin-like"/>
    <property type="match status" value="1"/>
</dbReference>
<evidence type="ECO:0000313" key="6">
    <source>
        <dbReference type="Proteomes" id="UP000093226"/>
    </source>
</evidence>
<protein>
    <submittedName>
        <fullName evidence="4">Thioredoxin</fullName>
    </submittedName>
</protein>
<dbReference type="InterPro" id="IPR036249">
    <property type="entry name" value="Thioredoxin-like_sf"/>
</dbReference>
<comment type="caution">
    <text evidence="4">The sequence shown here is derived from an EMBL/GenBank/DDBJ whole genome shotgun (WGS) entry which is preliminary data.</text>
</comment>
<dbReference type="AlphaFoldDB" id="A0A1B9DPA7"/>
<dbReference type="EMBL" id="FNEO01000001">
    <property type="protein sequence ID" value="SDI63907.1"/>
    <property type="molecule type" value="Genomic_DNA"/>
</dbReference>
<organism evidence="4 6">
    <name type="scientific">Flavobacterium glycines</name>
    <dbReference type="NCBI Taxonomy" id="551990"/>
    <lineage>
        <taxon>Bacteria</taxon>
        <taxon>Pseudomonadati</taxon>
        <taxon>Bacteroidota</taxon>
        <taxon>Flavobacteriia</taxon>
        <taxon>Flavobacteriales</taxon>
        <taxon>Flavobacteriaceae</taxon>
        <taxon>Flavobacterium</taxon>
    </lineage>
</organism>
<keyword evidence="7" id="KW-1185">Reference proteome</keyword>
<evidence type="ECO:0000259" key="2">
    <source>
        <dbReference type="Pfam" id="PF13098"/>
    </source>
</evidence>
<dbReference type="Pfam" id="PF13098">
    <property type="entry name" value="Thioredoxin_2"/>
    <property type="match status" value="1"/>
</dbReference>
<dbReference type="Proteomes" id="UP000321579">
    <property type="component" value="Unassembled WGS sequence"/>
</dbReference>
<dbReference type="PANTHER" id="PTHR15337:SF11">
    <property type="entry name" value="THIOREDOXIN DOMAIN-CONTAINING PROTEIN"/>
    <property type="match status" value="1"/>
</dbReference>
<dbReference type="Gene3D" id="3.40.30.10">
    <property type="entry name" value="Glutaredoxin"/>
    <property type="match status" value="1"/>
</dbReference>
<reference evidence="6" key="1">
    <citation type="submission" date="2016-03" db="EMBL/GenBank/DDBJ databases">
        <title>Draft genome sequence of Paenibacillus glacialis DSM 22343.</title>
        <authorList>
            <person name="Shin S.-K."/>
            <person name="Yi H."/>
        </authorList>
    </citation>
    <scope>NUCLEOTIDE SEQUENCE [LARGE SCALE GENOMIC DNA]</scope>
    <source>
        <strain evidence="6">NBRC 105008</strain>
    </source>
</reference>
<dbReference type="RefSeq" id="WP_066328207.1">
    <property type="nucleotide sequence ID" value="NZ_BJVF01000001.1"/>
</dbReference>
<dbReference type="EMBL" id="LVEO01000018">
    <property type="protein sequence ID" value="OCB71514.1"/>
    <property type="molecule type" value="Genomic_DNA"/>
</dbReference>
<reference evidence="5 7" key="3">
    <citation type="submission" date="2016-10" db="EMBL/GenBank/DDBJ databases">
        <authorList>
            <person name="Varghese N."/>
            <person name="Submissions S."/>
        </authorList>
    </citation>
    <scope>NUCLEOTIDE SEQUENCE [LARGE SCALE GENOMIC DNA]</scope>
    <source>
        <strain evidence="5 7">Gm-149</strain>
    </source>
</reference>
<dbReference type="Proteomes" id="UP000182367">
    <property type="component" value="Unassembled WGS sequence"/>
</dbReference>
<evidence type="ECO:0000313" key="7">
    <source>
        <dbReference type="Proteomes" id="UP000182367"/>
    </source>
</evidence>
<reference evidence="3 8" key="4">
    <citation type="submission" date="2019-07" db="EMBL/GenBank/DDBJ databases">
        <title>Whole genome shotgun sequence of Flavobacterium glycines NBRC 105008.</title>
        <authorList>
            <person name="Hosoyama A."/>
            <person name="Uohara A."/>
            <person name="Ohji S."/>
            <person name="Ichikawa N."/>
        </authorList>
    </citation>
    <scope>NUCLEOTIDE SEQUENCE [LARGE SCALE GENOMIC DNA]</scope>
    <source>
        <strain evidence="3 8">NBRC 105008</strain>
    </source>
</reference>
<dbReference type="STRING" id="551990.SAMN05192550_0418"/>
<proteinExistence type="predicted"/>
<sequence length="167" mass="19284">MKKRIFIVLIFFWAIPSGFAQLKSYTFEEAAQLTKENPKPIVVFIHTNWCKYCKMMENSTFKNPEIISMLNDSFYFVALDAETKTDISFENHTFKFQPTGQNTGIHELATALATLNNQVSYPTITILDKKNTILFQKQSYLNAKELIPILEKTLEIAIFEKNSFPNP</sequence>
<evidence type="ECO:0000313" key="3">
    <source>
        <dbReference type="EMBL" id="GEL10542.1"/>
    </source>
</evidence>
<dbReference type="InterPro" id="IPR012336">
    <property type="entry name" value="Thioredoxin-like_fold"/>
</dbReference>
<dbReference type="EMBL" id="BJVF01000001">
    <property type="protein sequence ID" value="GEL10542.1"/>
    <property type="molecule type" value="Genomic_DNA"/>
</dbReference>
<keyword evidence="1" id="KW-0732">Signal</keyword>
<dbReference type="OrthoDB" id="9811036at2"/>
<gene>
    <name evidence="4" type="ORF">FBGL_09755</name>
    <name evidence="3" type="ORF">FGL01_12810</name>
    <name evidence="5" type="ORF">SAMN05192550_0418</name>
</gene>
<dbReference type="Proteomes" id="UP000093226">
    <property type="component" value="Unassembled WGS sequence"/>
</dbReference>
<accession>A0A1B9DPA7</accession>
<evidence type="ECO:0000313" key="8">
    <source>
        <dbReference type="Proteomes" id="UP000321579"/>
    </source>
</evidence>
<evidence type="ECO:0000313" key="5">
    <source>
        <dbReference type="EMBL" id="SDI63907.1"/>
    </source>
</evidence>
<feature type="domain" description="Thioredoxin-like fold" evidence="2">
    <location>
        <begin position="35"/>
        <end position="150"/>
    </location>
</feature>
<dbReference type="PANTHER" id="PTHR15337">
    <property type="entry name" value="ANTERIOR GRADIENT PROTEIN-RELATED"/>
    <property type="match status" value="1"/>
</dbReference>
<evidence type="ECO:0000313" key="4">
    <source>
        <dbReference type="EMBL" id="OCB71514.1"/>
    </source>
</evidence>
<dbReference type="InterPro" id="IPR051099">
    <property type="entry name" value="AGR/TXD"/>
</dbReference>
<reference evidence="4" key="2">
    <citation type="submission" date="2016-03" db="EMBL/GenBank/DDBJ databases">
        <authorList>
            <person name="Ploux O."/>
        </authorList>
    </citation>
    <scope>NUCLEOTIDE SEQUENCE</scope>
    <source>
        <strain evidence="4">NBRC 105008</strain>
    </source>
</reference>
<name>A0A1B9DPA7_9FLAO</name>
<evidence type="ECO:0000256" key="1">
    <source>
        <dbReference type="ARBA" id="ARBA00022729"/>
    </source>
</evidence>